<dbReference type="CDD" id="cd00761">
    <property type="entry name" value="Glyco_tranf_GTA_type"/>
    <property type="match status" value="1"/>
</dbReference>
<evidence type="ECO:0000313" key="2">
    <source>
        <dbReference type="EMBL" id="PZO43025.1"/>
    </source>
</evidence>
<name>A0A2W4Y7U6_9CYAN</name>
<accession>A0A2W4Y7U6</accession>
<feature type="domain" description="Glycosyltransferase 2-like" evidence="1">
    <location>
        <begin position="7"/>
        <end position="120"/>
    </location>
</feature>
<evidence type="ECO:0000259" key="1">
    <source>
        <dbReference type="Pfam" id="PF00535"/>
    </source>
</evidence>
<organism evidence="2 3">
    <name type="scientific">Shackletoniella antarctica</name>
    <dbReference type="NCBI Taxonomy" id="268115"/>
    <lineage>
        <taxon>Bacteria</taxon>
        <taxon>Bacillati</taxon>
        <taxon>Cyanobacteriota</taxon>
        <taxon>Cyanophyceae</taxon>
        <taxon>Oculatellales</taxon>
        <taxon>Oculatellaceae</taxon>
        <taxon>Shackletoniella</taxon>
    </lineage>
</organism>
<dbReference type="InterPro" id="IPR029044">
    <property type="entry name" value="Nucleotide-diphossugar_trans"/>
</dbReference>
<evidence type="ECO:0000313" key="3">
    <source>
        <dbReference type="Proteomes" id="UP000249081"/>
    </source>
</evidence>
<dbReference type="Gene3D" id="3.90.550.10">
    <property type="entry name" value="Spore Coat Polysaccharide Biosynthesis Protein SpsA, Chain A"/>
    <property type="match status" value="1"/>
</dbReference>
<dbReference type="InterPro" id="IPR050834">
    <property type="entry name" value="Glycosyltransf_2"/>
</dbReference>
<sequence>MTQPLISAIICTHNRASYLGGAIASLLGQTYPTYEIIVVDNASTDDTQAVVGAFLPQPVTYLYESTLGLSTARNRGAAIARGRILAYLDDDAEASPHWLAALAEVFEQYPEAAIAGGHVSLIWPQGMTAPRWLSPTLSESLGTYDLGTAIRLITTPGQTPRGLNYAVKKSFLDTVGGFDPQLGRVGKNLLSNEELHLTQQALAAGLEVLYVPQAQVAHNVAPERLRRSWFLRRSWWQGISECYREQVAETLTLGRVRVRGTCLLRGLVKAVRHWPDPALRFENLVYAYGQLGYVLSGLRHLLPRPGTKRAEDFLA</sequence>
<proteinExistence type="predicted"/>
<dbReference type="PANTHER" id="PTHR43685:SF3">
    <property type="entry name" value="SLR2126 PROTEIN"/>
    <property type="match status" value="1"/>
</dbReference>
<reference evidence="3" key="1">
    <citation type="submission" date="2018-04" db="EMBL/GenBank/DDBJ databases">
        <authorList>
            <person name="Cornet L."/>
        </authorList>
    </citation>
    <scope>NUCLEOTIDE SEQUENCE [LARGE SCALE GENOMIC DNA]</scope>
</reference>
<dbReference type="Proteomes" id="UP000249081">
    <property type="component" value="Unassembled WGS sequence"/>
</dbReference>
<dbReference type="AlphaFoldDB" id="A0A2W4Y7U6"/>
<dbReference type="EMBL" id="QBMN01000034">
    <property type="protein sequence ID" value="PZO43025.1"/>
    <property type="molecule type" value="Genomic_DNA"/>
</dbReference>
<comment type="caution">
    <text evidence="2">The sequence shown here is derived from an EMBL/GenBank/DDBJ whole genome shotgun (WGS) entry which is preliminary data.</text>
</comment>
<dbReference type="PANTHER" id="PTHR43685">
    <property type="entry name" value="GLYCOSYLTRANSFERASE"/>
    <property type="match status" value="1"/>
</dbReference>
<protein>
    <submittedName>
        <fullName evidence="2">Glycosyltransferase</fullName>
    </submittedName>
</protein>
<dbReference type="GO" id="GO:0016740">
    <property type="term" value="F:transferase activity"/>
    <property type="evidence" value="ECO:0007669"/>
    <property type="project" value="UniProtKB-KW"/>
</dbReference>
<gene>
    <name evidence="2" type="ORF">DCF17_06840</name>
</gene>
<dbReference type="InterPro" id="IPR001173">
    <property type="entry name" value="Glyco_trans_2-like"/>
</dbReference>
<reference evidence="2 3" key="2">
    <citation type="submission" date="2018-06" db="EMBL/GenBank/DDBJ databases">
        <title>Metagenomic assembly of (sub)arctic Cyanobacteria and their associated microbiome from non-axenic cultures.</title>
        <authorList>
            <person name="Baurain D."/>
        </authorList>
    </citation>
    <scope>NUCLEOTIDE SEQUENCE [LARGE SCALE GENOMIC DNA]</scope>
    <source>
        <strain evidence="2">ULC041bin1</strain>
    </source>
</reference>
<keyword evidence="2" id="KW-0808">Transferase</keyword>
<dbReference type="SUPFAM" id="SSF53448">
    <property type="entry name" value="Nucleotide-diphospho-sugar transferases"/>
    <property type="match status" value="1"/>
</dbReference>
<dbReference type="Pfam" id="PF00535">
    <property type="entry name" value="Glycos_transf_2"/>
    <property type="match status" value="1"/>
</dbReference>